<dbReference type="AlphaFoldDB" id="A0A1E5R255"/>
<proteinExistence type="predicted"/>
<evidence type="ECO:0000313" key="1">
    <source>
        <dbReference type="EMBL" id="OEJ80991.1"/>
    </source>
</evidence>
<name>A0A1E5R255_9ASCO</name>
<sequence length="123" mass="14059">MTVSSRNFDKQSVLVHRDLRHNGCTLVARGNDESKLDGFKTRLSDTSLPPAQSVDHRIPNFGFEESSTALHTSKSAVIRQKVQSYVIFDKTGTRNKESFEESMWNLVQFIEEKDSRYVFSQDA</sequence>
<gene>
    <name evidence="1" type="ORF">AWRI3579_g4003</name>
</gene>
<protein>
    <submittedName>
        <fullName evidence="1">Uncharacterized protein</fullName>
    </submittedName>
</protein>
<comment type="caution">
    <text evidence="1">The sequence shown here is derived from an EMBL/GenBank/DDBJ whole genome shotgun (WGS) entry which is preliminary data.</text>
</comment>
<reference evidence="2" key="1">
    <citation type="journal article" date="2016" name="Genome Announc.">
        <title>Genome sequences of three species of Hanseniaspora isolated from spontaneous wine fermentations.</title>
        <authorList>
            <person name="Sternes P.R."/>
            <person name="Lee D."/>
            <person name="Kutyna D.R."/>
            <person name="Borneman A.R."/>
        </authorList>
    </citation>
    <scope>NUCLEOTIDE SEQUENCE [LARGE SCALE GENOMIC DNA]</scope>
    <source>
        <strain evidence="2">AWRI3579</strain>
    </source>
</reference>
<evidence type="ECO:0000313" key="2">
    <source>
        <dbReference type="Proteomes" id="UP000095728"/>
    </source>
</evidence>
<dbReference type="Proteomes" id="UP000095728">
    <property type="component" value="Unassembled WGS sequence"/>
</dbReference>
<dbReference type="EMBL" id="LPNM01000011">
    <property type="protein sequence ID" value="OEJ80991.1"/>
    <property type="molecule type" value="Genomic_DNA"/>
</dbReference>
<accession>A0A1E5R255</accession>
<keyword evidence="2" id="KW-1185">Reference proteome</keyword>
<organism evidence="1 2">
    <name type="scientific">Hanseniaspora osmophila</name>
    <dbReference type="NCBI Taxonomy" id="56408"/>
    <lineage>
        <taxon>Eukaryota</taxon>
        <taxon>Fungi</taxon>
        <taxon>Dikarya</taxon>
        <taxon>Ascomycota</taxon>
        <taxon>Saccharomycotina</taxon>
        <taxon>Saccharomycetes</taxon>
        <taxon>Saccharomycodales</taxon>
        <taxon>Saccharomycodaceae</taxon>
        <taxon>Hanseniaspora</taxon>
    </lineage>
</organism>
<dbReference type="InParanoid" id="A0A1E5R255"/>